<organism evidence="7 8">
    <name type="scientific">Kockovaella imperatae</name>
    <dbReference type="NCBI Taxonomy" id="4999"/>
    <lineage>
        <taxon>Eukaryota</taxon>
        <taxon>Fungi</taxon>
        <taxon>Dikarya</taxon>
        <taxon>Basidiomycota</taxon>
        <taxon>Agaricomycotina</taxon>
        <taxon>Tremellomycetes</taxon>
        <taxon>Tremellales</taxon>
        <taxon>Cuniculitremaceae</taxon>
        <taxon>Kockovaella</taxon>
    </lineage>
</organism>
<dbReference type="AlphaFoldDB" id="A0A1Y1UBA6"/>
<evidence type="ECO:0000313" key="8">
    <source>
        <dbReference type="Proteomes" id="UP000193218"/>
    </source>
</evidence>
<dbReference type="RefSeq" id="XP_021869518.1">
    <property type="nucleotide sequence ID" value="XM_022014159.1"/>
</dbReference>
<dbReference type="EMBL" id="NBSH01000011">
    <property type="protein sequence ID" value="ORX35328.1"/>
    <property type="molecule type" value="Genomic_DNA"/>
</dbReference>
<evidence type="ECO:0000259" key="6">
    <source>
        <dbReference type="PROSITE" id="PS50199"/>
    </source>
</evidence>
<dbReference type="OrthoDB" id="448399at2759"/>
<gene>
    <name evidence="7" type="ORF">BD324DRAFT_609570</name>
</gene>
<keyword evidence="2 4" id="KW-0863">Zinc-finger</keyword>
<proteinExistence type="predicted"/>
<dbReference type="InParanoid" id="A0A1Y1UBA6"/>
<dbReference type="PROSITE" id="PS50199">
    <property type="entry name" value="ZF_RANBP2_2"/>
    <property type="match status" value="1"/>
</dbReference>
<dbReference type="InterPro" id="IPR001876">
    <property type="entry name" value="Znf_RanBP2"/>
</dbReference>
<keyword evidence="8" id="KW-1185">Reference proteome</keyword>
<keyword evidence="3" id="KW-0862">Zinc</keyword>
<dbReference type="GeneID" id="33555967"/>
<feature type="domain" description="RanBP2-type" evidence="6">
    <location>
        <begin position="526"/>
        <end position="549"/>
    </location>
</feature>
<protein>
    <recommendedName>
        <fullName evidence="6">RanBP2-type domain-containing protein</fullName>
    </recommendedName>
</protein>
<dbReference type="GO" id="GO:0008270">
    <property type="term" value="F:zinc ion binding"/>
    <property type="evidence" value="ECO:0007669"/>
    <property type="project" value="UniProtKB-KW"/>
</dbReference>
<evidence type="ECO:0000256" key="4">
    <source>
        <dbReference type="PROSITE-ProRule" id="PRU00322"/>
    </source>
</evidence>
<feature type="region of interest" description="Disordered" evidence="5">
    <location>
        <begin position="445"/>
        <end position="505"/>
    </location>
</feature>
<evidence type="ECO:0000256" key="5">
    <source>
        <dbReference type="SAM" id="MobiDB-lite"/>
    </source>
</evidence>
<name>A0A1Y1UBA6_9TREE</name>
<keyword evidence="1" id="KW-0479">Metal-binding</keyword>
<evidence type="ECO:0000256" key="2">
    <source>
        <dbReference type="ARBA" id="ARBA00022771"/>
    </source>
</evidence>
<dbReference type="Proteomes" id="UP000193218">
    <property type="component" value="Unassembled WGS sequence"/>
</dbReference>
<evidence type="ECO:0000313" key="7">
    <source>
        <dbReference type="EMBL" id="ORX35328.1"/>
    </source>
</evidence>
<feature type="compositionally biased region" description="Polar residues" evidence="5">
    <location>
        <begin position="450"/>
        <end position="465"/>
    </location>
</feature>
<sequence>MPSDPPHYHSETSCLPGVYPLTPVLIPFIATSHVRRRYPRFGCRVLGMKWQYLRQEIISFLFLILSSTNPHLSSLYIPSRTVTITVADRSSAIPSSSPTGHHRVLASRQGLPHPLLPFFGGIFLGRRGTSVSLLSETNLRRTVFPPFFSRYSFLFSNSSAAALRCIILLWQERTAVARSLPVLPCLVFRSSSSPACPRSDLLDSISSCLLFSDLLLIPSSLFSRVPTWKVERYRVEAQLTPRSVIPSILPQMPSLVFCPVFTASPESIFPNAESTIQVPPYPQPQASDNPASMRSNVQANRWAIAVDTEDHLAHRKGCWRVVDQCDRERRLGPISGGVGRAHANPKDEIEETVSSRRVPSTIDMDRIARIWGKGDCDKVKTQKSPVIGHNGQLFQLSDFAKESKNDQITRIHTRQGLFVLVERGVDNCPFKSAKSCREANRHSFVVGGSSPIQESSTSNETSGATTPERDGQGEFAAAQAMAKQVPTQKDEPSAGQSLEPWNRDQKVPRYRQIPLRAPHGTPAGQWPGDWACPTCWYINFGRNRRCIKCFPRPRIYQDARTLYRAARSGSLR</sequence>
<dbReference type="PROSITE" id="PS01358">
    <property type="entry name" value="ZF_RANBP2_1"/>
    <property type="match status" value="1"/>
</dbReference>
<comment type="caution">
    <text evidence="7">The sequence shown here is derived from an EMBL/GenBank/DDBJ whole genome shotgun (WGS) entry which is preliminary data.</text>
</comment>
<evidence type="ECO:0000256" key="3">
    <source>
        <dbReference type="ARBA" id="ARBA00022833"/>
    </source>
</evidence>
<reference evidence="7 8" key="1">
    <citation type="submission" date="2017-03" db="EMBL/GenBank/DDBJ databases">
        <title>Widespread Adenine N6-methylation of Active Genes in Fungi.</title>
        <authorList>
            <consortium name="DOE Joint Genome Institute"/>
            <person name="Mondo S.J."/>
            <person name="Dannebaum R.O."/>
            <person name="Kuo R.C."/>
            <person name="Louie K.B."/>
            <person name="Bewick A.J."/>
            <person name="Labutti K."/>
            <person name="Haridas S."/>
            <person name="Kuo A."/>
            <person name="Salamov A."/>
            <person name="Ahrendt S.R."/>
            <person name="Lau R."/>
            <person name="Bowen B.P."/>
            <person name="Lipzen A."/>
            <person name="Sullivan W."/>
            <person name="Andreopoulos W.B."/>
            <person name="Clum A."/>
            <person name="Lindquist E."/>
            <person name="Daum C."/>
            <person name="Northen T.R."/>
            <person name="Ramamoorthy G."/>
            <person name="Schmitz R.J."/>
            <person name="Gryganskyi A."/>
            <person name="Culley D."/>
            <person name="Magnuson J."/>
            <person name="James T.Y."/>
            <person name="O'Malley M.A."/>
            <person name="Stajich J.E."/>
            <person name="Spatafora J.W."/>
            <person name="Visel A."/>
            <person name="Grigoriev I.V."/>
        </authorList>
    </citation>
    <scope>NUCLEOTIDE SEQUENCE [LARGE SCALE GENOMIC DNA]</scope>
    <source>
        <strain evidence="7 8">NRRL Y-17943</strain>
    </source>
</reference>
<evidence type="ECO:0000256" key="1">
    <source>
        <dbReference type="ARBA" id="ARBA00022723"/>
    </source>
</evidence>
<accession>A0A1Y1UBA6</accession>